<dbReference type="AlphaFoldDB" id="A0A9Q3BE38"/>
<evidence type="ECO:0000256" key="5">
    <source>
        <dbReference type="SAM" id="MobiDB-lite"/>
    </source>
</evidence>
<evidence type="ECO:0000256" key="1">
    <source>
        <dbReference type="ARBA" id="ARBA00022578"/>
    </source>
</evidence>
<evidence type="ECO:0000259" key="6">
    <source>
        <dbReference type="PROSITE" id="PS50994"/>
    </source>
</evidence>
<dbReference type="GO" id="GO:0003887">
    <property type="term" value="F:DNA-directed DNA polymerase activity"/>
    <property type="evidence" value="ECO:0007669"/>
    <property type="project" value="UniProtKB-EC"/>
</dbReference>
<dbReference type="InterPro" id="IPR036397">
    <property type="entry name" value="RNaseH_sf"/>
</dbReference>
<protein>
    <recommendedName>
        <fullName evidence="6">Integrase catalytic domain-containing protein</fullName>
    </recommendedName>
</protein>
<evidence type="ECO:0000313" key="8">
    <source>
        <dbReference type="Proteomes" id="UP000765509"/>
    </source>
</evidence>
<evidence type="ECO:0000256" key="3">
    <source>
        <dbReference type="ARBA" id="ARBA00048173"/>
    </source>
</evidence>
<dbReference type="Pfam" id="PF00665">
    <property type="entry name" value="rve"/>
    <property type="match status" value="1"/>
</dbReference>
<dbReference type="PROSITE" id="PS50994">
    <property type="entry name" value="INTEGRASE"/>
    <property type="match status" value="1"/>
</dbReference>
<dbReference type="SUPFAM" id="SSF53098">
    <property type="entry name" value="Ribonuclease H-like"/>
    <property type="match status" value="1"/>
</dbReference>
<name>A0A9Q3BE38_9BASI</name>
<accession>A0A9Q3BE38</accession>
<feature type="compositionally biased region" description="Low complexity" evidence="5">
    <location>
        <begin position="353"/>
        <end position="366"/>
    </location>
</feature>
<proteinExistence type="predicted"/>
<evidence type="ECO:0000313" key="7">
    <source>
        <dbReference type="EMBL" id="MBW0463936.1"/>
    </source>
</evidence>
<reference evidence="7" key="1">
    <citation type="submission" date="2021-03" db="EMBL/GenBank/DDBJ databases">
        <title>Draft genome sequence of rust myrtle Austropuccinia psidii MF-1, a brazilian biotype.</title>
        <authorList>
            <person name="Quecine M.C."/>
            <person name="Pachon D.M.R."/>
            <person name="Bonatelli M.L."/>
            <person name="Correr F.H."/>
            <person name="Franceschini L.M."/>
            <person name="Leite T.F."/>
            <person name="Margarido G.R.A."/>
            <person name="Almeida C.A."/>
            <person name="Ferrarezi J.A."/>
            <person name="Labate C.A."/>
        </authorList>
    </citation>
    <scope>NUCLEOTIDE SEQUENCE</scope>
    <source>
        <strain evidence="7">MF-1</strain>
    </source>
</reference>
<evidence type="ECO:0000256" key="2">
    <source>
        <dbReference type="ARBA" id="ARBA00022884"/>
    </source>
</evidence>
<comment type="catalytic activity">
    <reaction evidence="3">
        <text>DNA(n) + a 2'-deoxyribonucleoside 5'-triphosphate = DNA(n+1) + diphosphate</text>
        <dbReference type="Rhea" id="RHEA:22508"/>
        <dbReference type="Rhea" id="RHEA-COMP:17339"/>
        <dbReference type="Rhea" id="RHEA-COMP:17340"/>
        <dbReference type="ChEBI" id="CHEBI:33019"/>
        <dbReference type="ChEBI" id="CHEBI:61560"/>
        <dbReference type="ChEBI" id="CHEBI:173112"/>
        <dbReference type="EC" id="2.7.7.49"/>
    </reaction>
</comment>
<dbReference type="InterPro" id="IPR012337">
    <property type="entry name" value="RNaseH-like_sf"/>
</dbReference>
<dbReference type="InterPro" id="IPR039537">
    <property type="entry name" value="Retrotran_Ty1/copia-like"/>
</dbReference>
<dbReference type="InterPro" id="IPR001584">
    <property type="entry name" value="Integrase_cat-core"/>
</dbReference>
<dbReference type="Pfam" id="PF25597">
    <property type="entry name" value="SH3_retrovirus"/>
    <property type="match status" value="1"/>
</dbReference>
<gene>
    <name evidence="7" type="ORF">O181_003651</name>
</gene>
<dbReference type="GO" id="GO:0032196">
    <property type="term" value="P:transposition"/>
    <property type="evidence" value="ECO:0007669"/>
    <property type="project" value="UniProtKB-KW"/>
</dbReference>
<sequence>MISDFTKCTTLLTTGGVTQPCWHSRLGHPSNQTLKLMGLPTFEKDYGNVCSKGKMTLKLFKSHFEVVEQPLDCLHLDLVGPISPPSISECRYFLTIVDQCTSFKIVKFLKNKSDALQEFKIVKNMIESAHGGKIKKIVSDRGGEFINSEFKQISNESSFIHVTSPPYTPQLNGFAERTNREILEKACCLLLGANIPNQYWEEAVNHATLLINLIPTPSINNQSPLYHWTGNAPRIKRIHTFGCKVVFAIQREKRRWKFSPTWKVGILLGLYYESPAHRILKLTDKKVFSTRHVISFKNDLPSPKNISMAKEGNLFFSDVEKYSFKNDTFFNHQENAEDEAHSISSKKAAPPIDDSSTESSSDNSNTQITTRPKSLGLAIQN</sequence>
<dbReference type="Gene3D" id="3.30.420.10">
    <property type="entry name" value="Ribonuclease H-like superfamily/Ribonuclease H"/>
    <property type="match status" value="1"/>
</dbReference>
<evidence type="ECO:0000256" key="4">
    <source>
        <dbReference type="ARBA" id="ARBA00049244"/>
    </source>
</evidence>
<keyword evidence="1" id="KW-0815">Transposition</keyword>
<dbReference type="GO" id="GO:0005634">
    <property type="term" value="C:nucleus"/>
    <property type="evidence" value="ECO:0007669"/>
    <property type="project" value="UniProtKB-ARBA"/>
</dbReference>
<feature type="region of interest" description="Disordered" evidence="5">
    <location>
        <begin position="335"/>
        <end position="381"/>
    </location>
</feature>
<feature type="domain" description="Integrase catalytic" evidence="6">
    <location>
        <begin position="66"/>
        <end position="232"/>
    </location>
</feature>
<keyword evidence="8" id="KW-1185">Reference proteome</keyword>
<dbReference type="OrthoDB" id="1750639at2759"/>
<organism evidence="7 8">
    <name type="scientific">Austropuccinia psidii MF-1</name>
    <dbReference type="NCBI Taxonomy" id="1389203"/>
    <lineage>
        <taxon>Eukaryota</taxon>
        <taxon>Fungi</taxon>
        <taxon>Dikarya</taxon>
        <taxon>Basidiomycota</taxon>
        <taxon>Pucciniomycotina</taxon>
        <taxon>Pucciniomycetes</taxon>
        <taxon>Pucciniales</taxon>
        <taxon>Sphaerophragmiaceae</taxon>
        <taxon>Austropuccinia</taxon>
    </lineage>
</organism>
<dbReference type="GO" id="GO:0015074">
    <property type="term" value="P:DNA integration"/>
    <property type="evidence" value="ECO:0007669"/>
    <property type="project" value="InterPro"/>
</dbReference>
<dbReference type="EMBL" id="AVOT02000662">
    <property type="protein sequence ID" value="MBW0463936.1"/>
    <property type="molecule type" value="Genomic_DNA"/>
</dbReference>
<dbReference type="GO" id="GO:0003723">
    <property type="term" value="F:RNA binding"/>
    <property type="evidence" value="ECO:0007669"/>
    <property type="project" value="UniProtKB-KW"/>
</dbReference>
<dbReference type="Proteomes" id="UP000765509">
    <property type="component" value="Unassembled WGS sequence"/>
</dbReference>
<dbReference type="PANTHER" id="PTHR42648">
    <property type="entry name" value="TRANSPOSASE, PUTATIVE-RELATED"/>
    <property type="match status" value="1"/>
</dbReference>
<keyword evidence="2" id="KW-0694">RNA-binding</keyword>
<comment type="catalytic activity">
    <reaction evidence="4">
        <text>DNA(n) + a 2'-deoxyribonucleoside 5'-triphosphate = DNA(n+1) + diphosphate</text>
        <dbReference type="Rhea" id="RHEA:22508"/>
        <dbReference type="Rhea" id="RHEA-COMP:17339"/>
        <dbReference type="Rhea" id="RHEA-COMP:17340"/>
        <dbReference type="ChEBI" id="CHEBI:33019"/>
        <dbReference type="ChEBI" id="CHEBI:61560"/>
        <dbReference type="ChEBI" id="CHEBI:173112"/>
        <dbReference type="EC" id="2.7.7.7"/>
    </reaction>
</comment>
<comment type="caution">
    <text evidence="7">The sequence shown here is derived from an EMBL/GenBank/DDBJ whole genome shotgun (WGS) entry which is preliminary data.</text>
</comment>
<dbReference type="GO" id="GO:0003964">
    <property type="term" value="F:RNA-directed DNA polymerase activity"/>
    <property type="evidence" value="ECO:0007669"/>
    <property type="project" value="UniProtKB-EC"/>
</dbReference>
<dbReference type="InterPro" id="IPR057670">
    <property type="entry name" value="SH3_retrovirus"/>
</dbReference>
<dbReference type="PANTHER" id="PTHR42648:SF18">
    <property type="entry name" value="RETROTRANSPOSON, UNCLASSIFIED-LIKE PROTEIN"/>
    <property type="match status" value="1"/>
</dbReference>